<evidence type="ECO:0000313" key="2">
    <source>
        <dbReference type="EMBL" id="ERJ61413.1"/>
    </source>
</evidence>
<feature type="transmembrane region" description="Helical" evidence="1">
    <location>
        <begin position="20"/>
        <end position="45"/>
    </location>
</feature>
<sequence length="63" mass="7506">MFAFWNLLSLSKVYIFFKKIKYIIVDDAIFTWLVVVAGLVIWICYVEKNTIKKGHFQKMPFSL</sequence>
<dbReference type="EMBL" id="ATDL01000001">
    <property type="protein sequence ID" value="ERJ61413.1"/>
    <property type="molecule type" value="Genomic_DNA"/>
</dbReference>
<evidence type="ECO:0000313" key="3">
    <source>
        <dbReference type="Proteomes" id="UP000016584"/>
    </source>
</evidence>
<evidence type="ECO:0000256" key="1">
    <source>
        <dbReference type="SAM" id="Phobius"/>
    </source>
</evidence>
<reference evidence="2 3" key="1">
    <citation type="journal article" date="2013" name="Genome Announc.">
        <title>The Draft Genome Sequence of Sphingomonas paucimobilis Strain HER1398 (Proteobacteria), Host to the Giant PAU Phage, Indicates That It Is a Member of the Genus Sphingobacterium (Bacteroidetes).</title>
        <authorList>
            <person name="White R.A.III."/>
            <person name="Suttle C.A."/>
        </authorList>
    </citation>
    <scope>NUCLEOTIDE SEQUENCE [LARGE SCALE GENOMIC DNA]</scope>
    <source>
        <strain evidence="2 3">HER1398</strain>
    </source>
</reference>
<name>U2JFF6_9SPHI</name>
<dbReference type="STRING" id="1346330.M472_21895"/>
<keyword evidence="1" id="KW-0472">Membrane</keyword>
<proteinExistence type="predicted"/>
<dbReference type="AlphaFoldDB" id="U2JFF6"/>
<keyword evidence="3" id="KW-1185">Reference proteome</keyword>
<protein>
    <submittedName>
        <fullName evidence="2">Uncharacterized protein</fullName>
    </submittedName>
</protein>
<dbReference type="Proteomes" id="UP000016584">
    <property type="component" value="Unassembled WGS sequence"/>
</dbReference>
<accession>U2JFF6</accession>
<keyword evidence="1" id="KW-0812">Transmembrane</keyword>
<keyword evidence="1" id="KW-1133">Transmembrane helix</keyword>
<comment type="caution">
    <text evidence="2">The sequence shown here is derived from an EMBL/GenBank/DDBJ whole genome shotgun (WGS) entry which is preliminary data.</text>
</comment>
<organism evidence="2 3">
    <name type="scientific">Sphingobacterium paucimobilis HER1398</name>
    <dbReference type="NCBI Taxonomy" id="1346330"/>
    <lineage>
        <taxon>Bacteria</taxon>
        <taxon>Pseudomonadati</taxon>
        <taxon>Bacteroidota</taxon>
        <taxon>Sphingobacteriia</taxon>
        <taxon>Sphingobacteriales</taxon>
        <taxon>Sphingobacteriaceae</taxon>
        <taxon>Sphingobacterium</taxon>
    </lineage>
</organism>
<gene>
    <name evidence="2" type="ORF">M472_21895</name>
</gene>